<dbReference type="RefSeq" id="WP_025294023.1">
    <property type="nucleotide sequence ID" value="NZ_CP006644.1"/>
</dbReference>
<sequence length="264" mass="27772">MMMHSLIRRPFALAAALGALALGPALPAEVRTVDDDRPGGFEPLAAAAGDAPLCTTDGAWCVAAASEEGEALVVTAKGREVARLAADAETDREAPKLAPMPAILRLKDGSVLVGALATWTAGYSGGGGAYTEQRLVHLVPGRAPVTVLAAPLRGDLLIRACFSEEDVEKRRAACHDEYRLEARLETAGPGAALPPLRLTTKAANFPRGVARDKDSSENPPLTRGDLVWEQDAGCTYERRFRFDAAAGRYVPDAALPACGQYTAP</sequence>
<proteinExistence type="predicted"/>
<dbReference type="HOGENOM" id="CLU_1132003_0_0_5"/>
<feature type="chain" id="PRO_5004786297" evidence="1">
    <location>
        <begin position="28"/>
        <end position="264"/>
    </location>
</feature>
<protein>
    <submittedName>
        <fullName evidence="2">Uncharacterized protein</fullName>
    </submittedName>
</protein>
<name>W0AHT8_9SPHN</name>
<reference evidence="2 3" key="1">
    <citation type="submission" date="2013-07" db="EMBL/GenBank/DDBJ databases">
        <title>Completed genome of Sphingomonas sanxanigenens NX02.</title>
        <authorList>
            <person name="Ma T."/>
            <person name="Huang H."/>
            <person name="Wu M."/>
            <person name="Li X."/>
            <person name="Li G."/>
        </authorList>
    </citation>
    <scope>NUCLEOTIDE SEQUENCE [LARGE SCALE GENOMIC DNA]</scope>
    <source>
        <strain evidence="2 3">NX02</strain>
    </source>
</reference>
<accession>W0AHT8</accession>
<dbReference type="OrthoDB" id="8653499at2"/>
<dbReference type="EMBL" id="CP006644">
    <property type="protein sequence ID" value="AHE55863.1"/>
    <property type="molecule type" value="Genomic_DNA"/>
</dbReference>
<keyword evidence="3" id="KW-1185">Reference proteome</keyword>
<evidence type="ECO:0000313" key="2">
    <source>
        <dbReference type="EMBL" id="AHE55863.1"/>
    </source>
</evidence>
<keyword evidence="1" id="KW-0732">Signal</keyword>
<dbReference type="KEGG" id="ssan:NX02_21120"/>
<evidence type="ECO:0000313" key="3">
    <source>
        <dbReference type="Proteomes" id="UP000018851"/>
    </source>
</evidence>
<dbReference type="PATRIC" id="fig|1123269.5.peg.4134"/>
<gene>
    <name evidence="2" type="ORF">NX02_21120</name>
</gene>
<dbReference type="AlphaFoldDB" id="W0AHT8"/>
<dbReference type="Proteomes" id="UP000018851">
    <property type="component" value="Chromosome"/>
</dbReference>
<dbReference type="eggNOG" id="ENOG5032T19">
    <property type="taxonomic scope" value="Bacteria"/>
</dbReference>
<feature type="signal peptide" evidence="1">
    <location>
        <begin position="1"/>
        <end position="27"/>
    </location>
</feature>
<organism evidence="2 3">
    <name type="scientific">Sphingomonas sanxanigenens DSM 19645 = NX02</name>
    <dbReference type="NCBI Taxonomy" id="1123269"/>
    <lineage>
        <taxon>Bacteria</taxon>
        <taxon>Pseudomonadati</taxon>
        <taxon>Pseudomonadota</taxon>
        <taxon>Alphaproteobacteria</taxon>
        <taxon>Sphingomonadales</taxon>
        <taxon>Sphingomonadaceae</taxon>
        <taxon>Sphingomonas</taxon>
    </lineage>
</organism>
<evidence type="ECO:0000256" key="1">
    <source>
        <dbReference type="SAM" id="SignalP"/>
    </source>
</evidence>